<keyword evidence="2" id="KW-0812">Transmembrane</keyword>
<name>A0ABV9C1N5_9GAMM</name>
<evidence type="ECO:0000256" key="1">
    <source>
        <dbReference type="ARBA" id="ARBA00023186"/>
    </source>
</evidence>
<dbReference type="Proteomes" id="UP001595961">
    <property type="component" value="Unassembled WGS sequence"/>
</dbReference>
<evidence type="ECO:0000256" key="2">
    <source>
        <dbReference type="SAM" id="Phobius"/>
    </source>
</evidence>
<comment type="caution">
    <text evidence="4">The sequence shown here is derived from an EMBL/GenBank/DDBJ whole genome shotgun (WGS) entry which is preliminary data.</text>
</comment>
<gene>
    <name evidence="4" type="ORF">ACFO5W_09035</name>
</gene>
<evidence type="ECO:0000313" key="4">
    <source>
        <dbReference type="EMBL" id="MFC4526777.1"/>
    </source>
</evidence>
<feature type="domain" description="J" evidence="3">
    <location>
        <begin position="9"/>
        <end position="73"/>
    </location>
</feature>
<evidence type="ECO:0000259" key="3">
    <source>
        <dbReference type="PROSITE" id="PS50076"/>
    </source>
</evidence>
<keyword evidence="1" id="KW-0143">Chaperone</keyword>
<dbReference type="SUPFAM" id="SSF46565">
    <property type="entry name" value="Chaperone J-domain"/>
    <property type="match status" value="1"/>
</dbReference>
<reference evidence="5" key="1">
    <citation type="journal article" date="2019" name="Int. J. Syst. Evol. Microbiol.">
        <title>The Global Catalogue of Microorganisms (GCM) 10K type strain sequencing project: providing services to taxonomists for standard genome sequencing and annotation.</title>
        <authorList>
            <consortium name="The Broad Institute Genomics Platform"/>
            <consortium name="The Broad Institute Genome Sequencing Center for Infectious Disease"/>
            <person name="Wu L."/>
            <person name="Ma J."/>
        </authorList>
    </citation>
    <scope>NUCLEOTIDE SEQUENCE [LARGE SCALE GENOMIC DNA]</scope>
    <source>
        <strain evidence="5">CCM 4481</strain>
    </source>
</reference>
<dbReference type="InterPro" id="IPR036869">
    <property type="entry name" value="J_dom_sf"/>
</dbReference>
<keyword evidence="2" id="KW-1133">Transmembrane helix</keyword>
<feature type="transmembrane region" description="Helical" evidence="2">
    <location>
        <begin position="107"/>
        <end position="126"/>
    </location>
</feature>
<dbReference type="Gene3D" id="1.10.287.110">
    <property type="entry name" value="DnaJ domain"/>
    <property type="match status" value="1"/>
</dbReference>
<keyword evidence="5" id="KW-1185">Reference proteome</keyword>
<dbReference type="SMART" id="SM00271">
    <property type="entry name" value="DnaJ"/>
    <property type="match status" value="1"/>
</dbReference>
<dbReference type="CDD" id="cd06257">
    <property type="entry name" value="DnaJ"/>
    <property type="match status" value="1"/>
</dbReference>
<dbReference type="PROSITE" id="PS50076">
    <property type="entry name" value="DNAJ_2"/>
    <property type="match status" value="1"/>
</dbReference>
<keyword evidence="2" id="KW-0472">Membrane</keyword>
<evidence type="ECO:0000313" key="5">
    <source>
        <dbReference type="Proteomes" id="UP001595961"/>
    </source>
</evidence>
<dbReference type="RefSeq" id="WP_266148673.1">
    <property type="nucleotide sequence ID" value="NZ_CP064028.1"/>
</dbReference>
<proteinExistence type="predicted"/>
<protein>
    <recommendedName>
        <fullName evidence="3">J domain-containing protein</fullName>
    </recommendedName>
</protein>
<sequence length="224" mass="24555">MANETDFLDLYRTLGLRPGCSLLDLKQAYRRHVGRLHPDRMVGAPNDPAVADRLQRITALYGAAMEFQRQHGRLPGATLRVRFSVPEASAPPARVPMPSRRRTSRRSGIIALAVALVAAVLIWNGVGWSPAPPDAAVHVRDTPALPLGSEANTPALEIGMSSDQVRSIEGEPTSIHDDRWEYGPSWIRFEHDEVVDWYSSPLRSLATAKRTPDAAPVVPTATDN</sequence>
<dbReference type="InterPro" id="IPR001623">
    <property type="entry name" value="DnaJ_domain"/>
</dbReference>
<dbReference type="EMBL" id="JBHSGA010000017">
    <property type="protein sequence ID" value="MFC4526777.1"/>
    <property type="molecule type" value="Genomic_DNA"/>
</dbReference>
<organism evidence="4 5">
    <name type="scientific">Dyella halodurans</name>
    <dbReference type="NCBI Taxonomy" id="1920171"/>
    <lineage>
        <taxon>Bacteria</taxon>
        <taxon>Pseudomonadati</taxon>
        <taxon>Pseudomonadota</taxon>
        <taxon>Gammaproteobacteria</taxon>
        <taxon>Lysobacterales</taxon>
        <taxon>Rhodanobacteraceae</taxon>
        <taxon>Dyella</taxon>
    </lineage>
</organism>
<accession>A0ABV9C1N5</accession>